<feature type="signal peptide" evidence="2">
    <location>
        <begin position="1"/>
        <end position="30"/>
    </location>
</feature>
<keyword evidence="2" id="KW-0732">Signal</keyword>
<dbReference type="PROSITE" id="PS51257">
    <property type="entry name" value="PROKAR_LIPOPROTEIN"/>
    <property type="match status" value="1"/>
</dbReference>
<evidence type="ECO:0008006" key="5">
    <source>
        <dbReference type="Google" id="ProtNLM"/>
    </source>
</evidence>
<evidence type="ECO:0000256" key="1">
    <source>
        <dbReference type="SAM" id="MobiDB-lite"/>
    </source>
</evidence>
<evidence type="ECO:0000256" key="2">
    <source>
        <dbReference type="SAM" id="SignalP"/>
    </source>
</evidence>
<reference evidence="3 4" key="1">
    <citation type="journal article" date="2019" name="Int. J. Syst. Evol. Microbiol.">
        <title>Bifidobacterium jacchi sp. nov., isolated from the faeces of a baby common marmoset (Callithrix jacchus).</title>
        <authorList>
            <person name="Modesto M."/>
            <person name="Watanabe K."/>
            <person name="Arita M."/>
            <person name="Satti M."/>
            <person name="Oki K."/>
            <person name="Sciavilla P."/>
            <person name="Patavino C."/>
            <person name="Camma C."/>
            <person name="Michelini S."/>
            <person name="Sgorbati B."/>
            <person name="Mattarelli P."/>
        </authorList>
    </citation>
    <scope>NUCLEOTIDE SEQUENCE [LARGE SCALE GENOMIC DNA]</scope>
    <source>
        <strain evidence="3 4">MRM 9.3</strain>
    </source>
</reference>
<dbReference type="RefSeq" id="WP_151917339.1">
    <property type="nucleotide sequence ID" value="NZ_RQSP01000035.1"/>
</dbReference>
<feature type="compositionally biased region" description="Gly residues" evidence="1">
    <location>
        <begin position="108"/>
        <end position="117"/>
    </location>
</feature>
<dbReference type="OrthoDB" id="3239987at2"/>
<dbReference type="EMBL" id="RQSP01000035">
    <property type="protein sequence ID" value="KAB5605836.1"/>
    <property type="molecule type" value="Genomic_DNA"/>
</dbReference>
<dbReference type="InterPro" id="IPR028082">
    <property type="entry name" value="Peripla_BP_I"/>
</dbReference>
<proteinExistence type="predicted"/>
<comment type="caution">
    <text evidence="3">The sequence shown here is derived from an EMBL/GenBank/DDBJ whole genome shotgun (WGS) entry which is preliminary data.</text>
</comment>
<dbReference type="Gene3D" id="3.40.50.2300">
    <property type="match status" value="1"/>
</dbReference>
<gene>
    <name evidence="3" type="ORF">EHS19_08570</name>
</gene>
<sequence length="236" mass="23722">MRARAAGRRFLAVTAVACTLLGTLASCAPAGRAVGDTTDAVPAIGHDGADLSDIVVGVVGSRDRVADVAVIDALSRDGIAAVYASPSVVPGGGEAAGGETGDAEATGDAGGSDGGGVNGAVASVEDFTTRGVSLIMICRADMGDSQTGWRDALVKARDAGIPVALVEPRSTPADDTWYAAVVDIAANASGTRDSHDSHDQSAAAERTPASGALDDVVFDLVNDRPHKRRVTVDLDK</sequence>
<evidence type="ECO:0000313" key="4">
    <source>
        <dbReference type="Proteomes" id="UP000326336"/>
    </source>
</evidence>
<name>A0A5N5RF09_9BIFI</name>
<dbReference type="AlphaFoldDB" id="A0A5N5RF09"/>
<feature type="region of interest" description="Disordered" evidence="1">
    <location>
        <begin position="91"/>
        <end position="117"/>
    </location>
</feature>
<organism evidence="3 4">
    <name type="scientific">Bifidobacterium jacchi</name>
    <dbReference type="NCBI Taxonomy" id="2490545"/>
    <lineage>
        <taxon>Bacteria</taxon>
        <taxon>Bacillati</taxon>
        <taxon>Actinomycetota</taxon>
        <taxon>Actinomycetes</taxon>
        <taxon>Bifidobacteriales</taxon>
        <taxon>Bifidobacteriaceae</taxon>
        <taxon>Bifidobacterium</taxon>
    </lineage>
</organism>
<feature type="chain" id="PRO_5039634338" description="Sugar ABC transporter substrate-binding protein" evidence="2">
    <location>
        <begin position="31"/>
        <end position="236"/>
    </location>
</feature>
<protein>
    <recommendedName>
        <fullName evidence="5">Sugar ABC transporter substrate-binding protein</fullName>
    </recommendedName>
</protein>
<accession>A0A5N5RF09</accession>
<evidence type="ECO:0000313" key="3">
    <source>
        <dbReference type="EMBL" id="KAB5605836.1"/>
    </source>
</evidence>
<dbReference type="SUPFAM" id="SSF53822">
    <property type="entry name" value="Periplasmic binding protein-like I"/>
    <property type="match status" value="1"/>
</dbReference>
<keyword evidence="4" id="KW-1185">Reference proteome</keyword>
<dbReference type="Proteomes" id="UP000326336">
    <property type="component" value="Unassembled WGS sequence"/>
</dbReference>
<feature type="compositionally biased region" description="Gly residues" evidence="1">
    <location>
        <begin position="91"/>
        <end position="100"/>
    </location>
</feature>